<feature type="transmembrane region" description="Helical" evidence="7">
    <location>
        <begin position="480"/>
        <end position="499"/>
    </location>
</feature>
<comment type="subcellular location">
    <subcellularLocation>
        <location evidence="1">Membrane</location>
        <topology evidence="1">Multi-pass membrane protein</topology>
    </subcellularLocation>
</comment>
<feature type="transmembrane region" description="Helical" evidence="7">
    <location>
        <begin position="405"/>
        <end position="431"/>
    </location>
</feature>
<sequence length="502" mass="54228">MTARVDEETPLLEQTKKEPTPLPWFQFSIVLFLQLAEPLTSQVIYPFAPQLIRDLGITNGNESQVGYYVGLMQSLFFLTQAFTVLQWSRLSDRIGRKPVILSGLAGLSLSMYCFGLSKTFWGLVLSRSLNGALNGNIGVIKSLMGELTDETNISKAYAYMPIAWSTGGTLGPIIGGSLSRPAERFPKLFGNNAFLKEYPYFLPCAVPATFSLLAWIVTFVFLKETIRAPIGVSELLGFKKAKIGKIDEQGDAPTAPLGGTAQSPLRGPTDQQGTVVDNTDIDDFARVVEEKPLPLRSLLTRRVVIAAGNYATLSLVDISFRAIQPLFLSTPIHLGGLGLPPSTIGNLLSIFGVLNGVFQVFFFAQINDRWGSKRVFIAGIAAALPVFASFPVINYLARTQGYSLAVWTVVGFQIVISIAISLSYGAVFIFITRASPNRASLGATNGLSQMSVSIMRAIGPAAANSLFSVSIDKGYLGGQLVYFVLLSVVAVSIFIGTLLPNQ</sequence>
<evidence type="ECO:0000256" key="3">
    <source>
        <dbReference type="ARBA" id="ARBA00022692"/>
    </source>
</evidence>
<dbReference type="Proteomes" id="UP000567179">
    <property type="component" value="Unassembled WGS sequence"/>
</dbReference>
<dbReference type="PRINTS" id="PR01035">
    <property type="entry name" value="TCRTETA"/>
</dbReference>
<organism evidence="9 10">
    <name type="scientific">Psilocybe cf. subviscida</name>
    <dbReference type="NCBI Taxonomy" id="2480587"/>
    <lineage>
        <taxon>Eukaryota</taxon>
        <taxon>Fungi</taxon>
        <taxon>Dikarya</taxon>
        <taxon>Basidiomycota</taxon>
        <taxon>Agaricomycotina</taxon>
        <taxon>Agaricomycetes</taxon>
        <taxon>Agaricomycetidae</taxon>
        <taxon>Agaricales</taxon>
        <taxon>Agaricineae</taxon>
        <taxon>Strophariaceae</taxon>
        <taxon>Psilocybe</taxon>
    </lineage>
</organism>
<dbReference type="EMBL" id="JAACJJ010000014">
    <property type="protein sequence ID" value="KAF5327030.1"/>
    <property type="molecule type" value="Genomic_DNA"/>
</dbReference>
<dbReference type="InterPro" id="IPR036259">
    <property type="entry name" value="MFS_trans_sf"/>
</dbReference>
<keyword evidence="2" id="KW-0813">Transport</keyword>
<evidence type="ECO:0000256" key="7">
    <source>
        <dbReference type="SAM" id="Phobius"/>
    </source>
</evidence>
<keyword evidence="4 7" id="KW-1133">Transmembrane helix</keyword>
<feature type="transmembrane region" description="Helical" evidence="7">
    <location>
        <begin position="343"/>
        <end position="363"/>
    </location>
</feature>
<evidence type="ECO:0000256" key="6">
    <source>
        <dbReference type="SAM" id="MobiDB-lite"/>
    </source>
</evidence>
<keyword evidence="5 7" id="KW-0472">Membrane</keyword>
<dbReference type="InterPro" id="IPR001958">
    <property type="entry name" value="Tet-R_TetA/multi-R_MdtG-like"/>
</dbReference>
<dbReference type="AlphaFoldDB" id="A0A8H5BPJ5"/>
<evidence type="ECO:0000256" key="1">
    <source>
        <dbReference type="ARBA" id="ARBA00004141"/>
    </source>
</evidence>
<dbReference type="CDD" id="cd17330">
    <property type="entry name" value="MFS_SLC46_TetA_like"/>
    <property type="match status" value="1"/>
</dbReference>
<dbReference type="Pfam" id="PF07690">
    <property type="entry name" value="MFS_1"/>
    <property type="match status" value="1"/>
</dbReference>
<keyword evidence="10" id="KW-1185">Reference proteome</keyword>
<dbReference type="GO" id="GO:0016020">
    <property type="term" value="C:membrane"/>
    <property type="evidence" value="ECO:0007669"/>
    <property type="project" value="UniProtKB-SubCell"/>
</dbReference>
<feature type="transmembrane region" description="Helical" evidence="7">
    <location>
        <begin position="99"/>
        <end position="121"/>
    </location>
</feature>
<evidence type="ECO:0000256" key="4">
    <source>
        <dbReference type="ARBA" id="ARBA00022989"/>
    </source>
</evidence>
<feature type="transmembrane region" description="Helical" evidence="7">
    <location>
        <begin position="200"/>
        <end position="222"/>
    </location>
</feature>
<name>A0A8H5BPJ5_9AGAR</name>
<gene>
    <name evidence="9" type="ORF">D9619_004780</name>
</gene>
<dbReference type="SUPFAM" id="SSF103473">
    <property type="entry name" value="MFS general substrate transporter"/>
    <property type="match status" value="1"/>
</dbReference>
<reference evidence="9 10" key="1">
    <citation type="journal article" date="2020" name="ISME J.">
        <title>Uncovering the hidden diversity of litter-decomposition mechanisms in mushroom-forming fungi.</title>
        <authorList>
            <person name="Floudas D."/>
            <person name="Bentzer J."/>
            <person name="Ahren D."/>
            <person name="Johansson T."/>
            <person name="Persson P."/>
            <person name="Tunlid A."/>
        </authorList>
    </citation>
    <scope>NUCLEOTIDE SEQUENCE [LARGE SCALE GENOMIC DNA]</scope>
    <source>
        <strain evidence="9 10">CBS 101986</strain>
    </source>
</reference>
<dbReference type="OrthoDB" id="419616at2759"/>
<evidence type="ECO:0000256" key="2">
    <source>
        <dbReference type="ARBA" id="ARBA00022448"/>
    </source>
</evidence>
<evidence type="ECO:0000259" key="8">
    <source>
        <dbReference type="PROSITE" id="PS50850"/>
    </source>
</evidence>
<dbReference type="GO" id="GO:0022857">
    <property type="term" value="F:transmembrane transporter activity"/>
    <property type="evidence" value="ECO:0007669"/>
    <property type="project" value="InterPro"/>
</dbReference>
<protein>
    <recommendedName>
        <fullName evidence="8">Major facilitator superfamily (MFS) profile domain-containing protein</fullName>
    </recommendedName>
</protein>
<dbReference type="PANTHER" id="PTHR23504:SF15">
    <property type="entry name" value="MAJOR FACILITATOR SUPERFAMILY (MFS) PROFILE DOMAIN-CONTAINING PROTEIN"/>
    <property type="match status" value="1"/>
</dbReference>
<dbReference type="PROSITE" id="PS50850">
    <property type="entry name" value="MFS"/>
    <property type="match status" value="1"/>
</dbReference>
<dbReference type="Gene3D" id="1.20.1250.20">
    <property type="entry name" value="MFS general substrate transporter like domains"/>
    <property type="match status" value="1"/>
</dbReference>
<feature type="region of interest" description="Disordered" evidence="6">
    <location>
        <begin position="249"/>
        <end position="272"/>
    </location>
</feature>
<dbReference type="InterPro" id="IPR020846">
    <property type="entry name" value="MFS_dom"/>
</dbReference>
<comment type="caution">
    <text evidence="9">The sequence shown here is derived from an EMBL/GenBank/DDBJ whole genome shotgun (WGS) entry which is preliminary data.</text>
</comment>
<dbReference type="InterPro" id="IPR011701">
    <property type="entry name" value="MFS"/>
</dbReference>
<feature type="domain" description="Major facilitator superfamily (MFS) profile" evidence="8">
    <location>
        <begin position="26"/>
        <end position="502"/>
    </location>
</feature>
<evidence type="ECO:0000256" key="5">
    <source>
        <dbReference type="ARBA" id="ARBA00023136"/>
    </source>
</evidence>
<keyword evidence="3 7" id="KW-0812">Transmembrane</keyword>
<evidence type="ECO:0000313" key="10">
    <source>
        <dbReference type="Proteomes" id="UP000567179"/>
    </source>
</evidence>
<evidence type="ECO:0000313" key="9">
    <source>
        <dbReference type="EMBL" id="KAF5327030.1"/>
    </source>
</evidence>
<accession>A0A8H5BPJ5</accession>
<proteinExistence type="predicted"/>
<feature type="transmembrane region" description="Helical" evidence="7">
    <location>
        <begin position="375"/>
        <end position="393"/>
    </location>
</feature>
<dbReference type="PANTHER" id="PTHR23504">
    <property type="entry name" value="MAJOR FACILITATOR SUPERFAMILY DOMAIN-CONTAINING PROTEIN 10"/>
    <property type="match status" value="1"/>
</dbReference>